<evidence type="ECO:0000313" key="2">
    <source>
        <dbReference type="Proteomes" id="UP000326799"/>
    </source>
</evidence>
<dbReference type="EMBL" id="ML733471">
    <property type="protein sequence ID" value="KAB8216984.1"/>
    <property type="molecule type" value="Genomic_DNA"/>
</dbReference>
<evidence type="ECO:0000313" key="1">
    <source>
        <dbReference type="EMBL" id="KAB8216984.1"/>
    </source>
</evidence>
<dbReference type="Proteomes" id="UP000326799">
    <property type="component" value="Unassembled WGS sequence"/>
</dbReference>
<sequence length="152" mass="16717">MGITPKNLLNPDKELQKLADRLKNTPTSDRIPLALSPVLSSVKWPSDNLFRSLGLSLSTNLTTAQNFLNELVIEAENIESELAKKLRNILIHYFAEARIAARTAEVGAPTLQADAAEELTGSLINNIPDNLHSSENLGIFGHVHTNKRRILS</sequence>
<keyword evidence="2" id="KW-1185">Reference proteome</keyword>
<gene>
    <name evidence="1" type="ORF">BDV33DRAFT_206879</name>
</gene>
<name>A0A5N6EJM0_9EURO</name>
<protein>
    <submittedName>
        <fullName evidence="1">Uncharacterized protein</fullName>
    </submittedName>
</protein>
<proteinExistence type="predicted"/>
<accession>A0A5N6EJM0</accession>
<organism evidence="1 2">
    <name type="scientific">Aspergillus novoparasiticus</name>
    <dbReference type="NCBI Taxonomy" id="986946"/>
    <lineage>
        <taxon>Eukaryota</taxon>
        <taxon>Fungi</taxon>
        <taxon>Dikarya</taxon>
        <taxon>Ascomycota</taxon>
        <taxon>Pezizomycotina</taxon>
        <taxon>Eurotiomycetes</taxon>
        <taxon>Eurotiomycetidae</taxon>
        <taxon>Eurotiales</taxon>
        <taxon>Aspergillaceae</taxon>
        <taxon>Aspergillus</taxon>
        <taxon>Aspergillus subgen. Circumdati</taxon>
    </lineage>
</organism>
<reference evidence="1 2" key="1">
    <citation type="submission" date="2019-04" db="EMBL/GenBank/DDBJ databases">
        <title>Fungal friends and foes A comparative genomics study of 23 Aspergillus species from section Flavi.</title>
        <authorList>
            <consortium name="DOE Joint Genome Institute"/>
            <person name="Kjaerbolling I."/>
            <person name="Vesth T.C."/>
            <person name="Frisvad J.C."/>
            <person name="Nybo J.L."/>
            <person name="Theobald S."/>
            <person name="Kildgaard S."/>
            <person name="Petersen T.I."/>
            <person name="Kuo A."/>
            <person name="Sato A."/>
            <person name="Lyhne E.K."/>
            <person name="Kogle M.E."/>
            <person name="Wiebenga A."/>
            <person name="Kun R.S."/>
            <person name="Lubbers R.J."/>
            <person name="Makela M.R."/>
            <person name="Barry K."/>
            <person name="Chovatia M."/>
            <person name="Clum A."/>
            <person name="Daum C."/>
            <person name="Haridas S."/>
            <person name="He G."/>
            <person name="LaButti K."/>
            <person name="Lipzen A."/>
            <person name="Mondo S."/>
            <person name="Pangilinan J."/>
            <person name="Riley R."/>
            <person name="Salamov A."/>
            <person name="Simmons B.A."/>
            <person name="Magnuson J.K."/>
            <person name="Henrissat B."/>
            <person name="Mortensen U.H."/>
            <person name="Larsen T.O."/>
            <person name="De vries R.P."/>
            <person name="Grigoriev I.V."/>
            <person name="Machida M."/>
            <person name="Baker S.E."/>
            <person name="Andersen M.R."/>
        </authorList>
    </citation>
    <scope>NUCLEOTIDE SEQUENCE [LARGE SCALE GENOMIC DNA]</scope>
    <source>
        <strain evidence="1 2">CBS 126849</strain>
    </source>
</reference>
<dbReference type="AlphaFoldDB" id="A0A5N6EJM0"/>